<dbReference type="GO" id="GO:0046872">
    <property type="term" value="F:metal ion binding"/>
    <property type="evidence" value="ECO:0007669"/>
    <property type="project" value="UniProtKB-KW"/>
</dbReference>
<evidence type="ECO:0000313" key="16">
    <source>
        <dbReference type="EMBL" id="KAG0009546.1"/>
    </source>
</evidence>
<proteinExistence type="inferred from homology"/>
<dbReference type="OrthoDB" id="2014201at2759"/>
<evidence type="ECO:0000256" key="2">
    <source>
        <dbReference type="ARBA" id="ARBA00004496"/>
    </source>
</evidence>
<reference evidence="16" key="1">
    <citation type="journal article" date="2020" name="Fungal Divers.">
        <title>Resolving the Mortierellaceae phylogeny through synthesis of multi-gene phylogenetics and phylogenomics.</title>
        <authorList>
            <person name="Vandepol N."/>
            <person name="Liber J."/>
            <person name="Desiro A."/>
            <person name="Na H."/>
            <person name="Kennedy M."/>
            <person name="Barry K."/>
            <person name="Grigoriev I.V."/>
            <person name="Miller A.N."/>
            <person name="O'Donnell K."/>
            <person name="Stajich J.E."/>
            <person name="Bonito G."/>
        </authorList>
    </citation>
    <scope>NUCLEOTIDE SEQUENCE</scope>
    <source>
        <strain evidence="16">NRRL 2769</strain>
    </source>
</reference>
<keyword evidence="14" id="KW-0175">Coiled coil</keyword>
<evidence type="ECO:0000256" key="12">
    <source>
        <dbReference type="ARBA" id="ARBA00052293"/>
    </source>
</evidence>
<keyword evidence="8" id="KW-0464">Manganese</keyword>
<dbReference type="EMBL" id="JAAAID010001557">
    <property type="protein sequence ID" value="KAG0009546.1"/>
    <property type="molecule type" value="Genomic_DNA"/>
</dbReference>
<dbReference type="Gene3D" id="3.90.550.10">
    <property type="entry name" value="Spore Coat Polysaccharide Biosynthesis Protein SpsA, Chain A"/>
    <property type="match status" value="1"/>
</dbReference>
<dbReference type="InterPro" id="IPR029044">
    <property type="entry name" value="Nucleotide-diphossugar_trans"/>
</dbReference>
<evidence type="ECO:0000256" key="5">
    <source>
        <dbReference type="ARBA" id="ARBA00022723"/>
    </source>
</evidence>
<comment type="similarity">
    <text evidence="9">Belongs to the glycosyltransferase 8 family. Glycogenin subfamily.</text>
</comment>
<feature type="compositionally biased region" description="Basic and acidic residues" evidence="15">
    <location>
        <begin position="368"/>
        <end position="378"/>
    </location>
</feature>
<feature type="region of interest" description="Disordered" evidence="15">
    <location>
        <begin position="1051"/>
        <end position="1104"/>
    </location>
</feature>
<comment type="function">
    <text evidence="13">Self-glucosylating initiator of glycogen synthesis. It catalyzes the formation of a short alpha (1,4)-glucosyl chain covalently attached via a glucose 1-O-tyrosyl linkage to internal tyrosine residues and these chains act as primers for the elongation reaction catalyzed by glycogen synthase.</text>
</comment>
<evidence type="ECO:0000256" key="7">
    <source>
        <dbReference type="ARBA" id="ARBA00023180"/>
    </source>
</evidence>
<evidence type="ECO:0000256" key="13">
    <source>
        <dbReference type="ARBA" id="ARBA00057883"/>
    </source>
</evidence>
<organism evidence="16 17">
    <name type="scientific">Entomortierella chlamydospora</name>
    <dbReference type="NCBI Taxonomy" id="101097"/>
    <lineage>
        <taxon>Eukaryota</taxon>
        <taxon>Fungi</taxon>
        <taxon>Fungi incertae sedis</taxon>
        <taxon>Mucoromycota</taxon>
        <taxon>Mortierellomycotina</taxon>
        <taxon>Mortierellomycetes</taxon>
        <taxon>Mortierellales</taxon>
        <taxon>Mortierellaceae</taxon>
        <taxon>Entomortierella</taxon>
    </lineage>
</organism>
<dbReference type="PANTHER" id="PTHR11183">
    <property type="entry name" value="GLYCOGENIN SUBFAMILY MEMBER"/>
    <property type="match status" value="1"/>
</dbReference>
<protein>
    <recommendedName>
        <fullName evidence="10">glycogenin glucosyltransferase</fullName>
        <ecNumber evidence="10">2.4.1.186</ecNumber>
    </recommendedName>
</protein>
<keyword evidence="3" id="KW-0963">Cytoplasm</keyword>
<keyword evidence="17" id="KW-1185">Reference proteome</keyword>
<dbReference type="Pfam" id="PF01501">
    <property type="entry name" value="Glyco_transf_8"/>
    <property type="match status" value="1"/>
</dbReference>
<keyword evidence="7" id="KW-0325">Glycoprotein</keyword>
<comment type="cofactor">
    <cofactor evidence="1">
        <name>Mn(2+)</name>
        <dbReference type="ChEBI" id="CHEBI:29035"/>
    </cofactor>
</comment>
<accession>A0A9P6SXC0</accession>
<feature type="coiled-coil region" evidence="14">
    <location>
        <begin position="611"/>
        <end position="638"/>
    </location>
</feature>
<evidence type="ECO:0000256" key="1">
    <source>
        <dbReference type="ARBA" id="ARBA00001936"/>
    </source>
</evidence>
<evidence type="ECO:0000256" key="4">
    <source>
        <dbReference type="ARBA" id="ARBA00022679"/>
    </source>
</evidence>
<feature type="compositionally biased region" description="Polar residues" evidence="15">
    <location>
        <begin position="886"/>
        <end position="900"/>
    </location>
</feature>
<evidence type="ECO:0000313" key="17">
    <source>
        <dbReference type="Proteomes" id="UP000703661"/>
    </source>
</evidence>
<feature type="region of interest" description="Disordered" evidence="15">
    <location>
        <begin position="723"/>
        <end position="756"/>
    </location>
</feature>
<dbReference type="AlphaFoldDB" id="A0A9P6SXC0"/>
<comment type="catalytic activity">
    <reaction evidence="11">
        <text>[1,4-alpha-D-glucosyl](n)-L-tyrosyl-[glycogenin] + UDP-alpha-D-glucose = [1,4-alpha-D-glucosyl](n+1)-L-tyrosyl-[glycogenin] + UDP + H(+)</text>
        <dbReference type="Rhea" id="RHEA:56560"/>
        <dbReference type="Rhea" id="RHEA-COMP:14606"/>
        <dbReference type="Rhea" id="RHEA-COMP:14607"/>
        <dbReference type="ChEBI" id="CHEBI:15378"/>
        <dbReference type="ChEBI" id="CHEBI:58223"/>
        <dbReference type="ChEBI" id="CHEBI:58885"/>
        <dbReference type="ChEBI" id="CHEBI:140574"/>
        <dbReference type="EC" id="2.4.1.186"/>
    </reaction>
</comment>
<gene>
    <name evidence="16" type="ORF">BGZ80_002275</name>
</gene>
<feature type="region of interest" description="Disordered" evidence="15">
    <location>
        <begin position="855"/>
        <end position="911"/>
    </location>
</feature>
<dbReference type="FunFam" id="3.90.550.10:FF:000092">
    <property type="entry name" value="Glycogenin 2"/>
    <property type="match status" value="1"/>
</dbReference>
<evidence type="ECO:0000256" key="3">
    <source>
        <dbReference type="ARBA" id="ARBA00022490"/>
    </source>
</evidence>
<feature type="compositionally biased region" description="Low complexity" evidence="15">
    <location>
        <begin position="744"/>
        <end position="756"/>
    </location>
</feature>
<feature type="compositionally biased region" description="Acidic residues" evidence="15">
    <location>
        <begin position="379"/>
        <end position="388"/>
    </location>
</feature>
<name>A0A9P6SXC0_9FUNG</name>
<keyword evidence="6" id="KW-0320">Glycogen biosynthesis</keyword>
<feature type="region of interest" description="Disordered" evidence="15">
    <location>
        <begin position="565"/>
        <end position="587"/>
    </location>
</feature>
<evidence type="ECO:0000256" key="8">
    <source>
        <dbReference type="ARBA" id="ARBA00023211"/>
    </source>
</evidence>
<evidence type="ECO:0000256" key="6">
    <source>
        <dbReference type="ARBA" id="ARBA00023056"/>
    </source>
</evidence>
<evidence type="ECO:0000256" key="11">
    <source>
        <dbReference type="ARBA" id="ARBA00050886"/>
    </source>
</evidence>
<comment type="caution">
    <text evidence="16">The sequence shown here is derived from an EMBL/GenBank/DDBJ whole genome shotgun (WGS) entry which is preliminary data.</text>
</comment>
<dbReference type="GO" id="GO:0005737">
    <property type="term" value="C:cytoplasm"/>
    <property type="evidence" value="ECO:0007669"/>
    <property type="project" value="UniProtKB-SubCell"/>
</dbReference>
<comment type="subcellular location">
    <subcellularLocation>
        <location evidence="2">Cytoplasm</location>
    </subcellularLocation>
</comment>
<dbReference type="GO" id="GO:0008466">
    <property type="term" value="F:glycogenin glucosyltransferase activity"/>
    <property type="evidence" value="ECO:0007669"/>
    <property type="project" value="UniProtKB-EC"/>
</dbReference>
<keyword evidence="5" id="KW-0479">Metal-binding</keyword>
<feature type="compositionally biased region" description="Low complexity" evidence="15">
    <location>
        <begin position="569"/>
        <end position="586"/>
    </location>
</feature>
<dbReference type="GO" id="GO:0005978">
    <property type="term" value="P:glycogen biosynthetic process"/>
    <property type="evidence" value="ECO:0007669"/>
    <property type="project" value="UniProtKB-KW"/>
</dbReference>
<feature type="compositionally biased region" description="Low complexity" evidence="15">
    <location>
        <begin position="859"/>
        <end position="874"/>
    </location>
</feature>
<dbReference type="CDD" id="cd02537">
    <property type="entry name" value="GT8_Glycogenin"/>
    <property type="match status" value="1"/>
</dbReference>
<dbReference type="Proteomes" id="UP000703661">
    <property type="component" value="Unassembled WGS sequence"/>
</dbReference>
<feature type="compositionally biased region" description="Acidic residues" evidence="15">
    <location>
        <begin position="1075"/>
        <end position="1086"/>
    </location>
</feature>
<feature type="compositionally biased region" description="Low complexity" evidence="15">
    <location>
        <begin position="965"/>
        <end position="1013"/>
    </location>
</feature>
<dbReference type="InterPro" id="IPR002495">
    <property type="entry name" value="Glyco_trans_8"/>
</dbReference>
<evidence type="ECO:0000256" key="14">
    <source>
        <dbReference type="SAM" id="Coils"/>
    </source>
</evidence>
<sequence length="1130" mass="127325">MTEAYITLLTNNSYASGALVLAYSLRASNTTKQIAVLVTGAVSHSIRDRLSAVFDAVIEIGEINSHSTKNLKLLGRPELGVTLTKIHVFNQTQYSKVVFLDADTLVLKNVDDLFDTANGSLEDEDRNKRFAAAPDAGWPDCFNSGVFVCKPSYQDYNGLFEMATQEGTFDGGDQGLLNSYFSEWSRGESSNRLPFLYNTTPTAVYSYAPAYQQYKDKLNIVHFIGSFKPWQWLRFADGTVFPRNTSSKDSITLVQQWWNIFDRYIGGKPSDFQEVSHGYELPHQSQWDSVGLDGKLTEMETQNKNHYDGWFQPYDHQHPKPVHQNESADDAVEKNHLEHHCNVHEHRDSEESLFVYNPHHLTDYHYQPEPETEPKLEFETEPETEPEPEPLPHRYHHRRHDSALDIYSGYQNAWDIDEDPRMTNPPSLHERPIEIETALSPEVSPYPSGKGYPVFPWESSYSNGTKSVNPSVGSRTPSRVYYNYNATPQERQEYYEWELARRREIKAQTKEEYRMEEFARYERERLIAEAQERVLQNQVLESSRLVNAWDLDLGVQISILKQTERPKISRPSTRNSSRRNSVNLARGQKLQEEYAAEQARKRHEEEVRWQQEQEAARLIEEEERIQKLKLKYKDSAKRIVTEAVTGVAIDEGTSEYVFRNAWDPPDMVFRKKKISIEDDDIENALPLRQDRSSVSTKTQEPIGLTDLKVALDESNHVDLHRAEVKGRHMEETLTASNKSKESSTSHSSHKPTTASSYSFVRTTVNTSVTNRRFVNGVEISTSTTSGSAVGETMFGTPTGMRSLLHFAQGSESIARNELWKPNHLAIQSHSSTATNTSTFKVKSSTLSEAVESLGELKISSTSESQSSRRSGSKSNRAETLFIETGIRSTTSYRASHSTSGGAPESLYANPNAPVPSATVITHQTHEDDLRELEYFGGNYTHATLPLGSPYMPSTPLVTSASQRHAGGIASGYASRSGSRSTTPGPSTPSRSAYSSSGRTSNSRGSPISSPRSPDQTDANFSNYRIEWNWKELTGKKPRHWSAEEGSRHYDPYNALSTHGSSADSDEEDHNVLESTSDEDSDQDEEAVNSRGGKDSEAVEVSEFSHESGFVIRGGKIARRRSSVALDQREF</sequence>
<keyword evidence="4" id="KW-0808">Transferase</keyword>
<dbReference type="InterPro" id="IPR050587">
    <property type="entry name" value="GNT1/Glycosyltrans_8"/>
</dbReference>
<evidence type="ECO:0000256" key="9">
    <source>
        <dbReference type="ARBA" id="ARBA00038162"/>
    </source>
</evidence>
<comment type="catalytic activity">
    <reaction evidence="12">
        <text>L-tyrosyl-[glycogenin] + UDP-alpha-D-glucose = alpha-D-glucosyl-L-tyrosyl-[glycogenin] + UDP + H(+)</text>
        <dbReference type="Rhea" id="RHEA:23360"/>
        <dbReference type="Rhea" id="RHEA-COMP:14604"/>
        <dbReference type="Rhea" id="RHEA-COMP:14605"/>
        <dbReference type="ChEBI" id="CHEBI:15378"/>
        <dbReference type="ChEBI" id="CHEBI:46858"/>
        <dbReference type="ChEBI" id="CHEBI:58223"/>
        <dbReference type="ChEBI" id="CHEBI:58885"/>
        <dbReference type="ChEBI" id="CHEBI:140573"/>
        <dbReference type="EC" id="2.4.1.186"/>
    </reaction>
</comment>
<evidence type="ECO:0000256" key="15">
    <source>
        <dbReference type="SAM" id="MobiDB-lite"/>
    </source>
</evidence>
<dbReference type="EC" id="2.4.1.186" evidence="10"/>
<feature type="region of interest" description="Disordered" evidence="15">
    <location>
        <begin position="368"/>
        <end position="393"/>
    </location>
</feature>
<dbReference type="SUPFAM" id="SSF53448">
    <property type="entry name" value="Nucleotide-diphospho-sugar transferases"/>
    <property type="match status" value="1"/>
</dbReference>
<evidence type="ECO:0000256" key="10">
    <source>
        <dbReference type="ARBA" id="ARBA00038934"/>
    </source>
</evidence>
<feature type="region of interest" description="Disordered" evidence="15">
    <location>
        <begin position="955"/>
        <end position="1019"/>
    </location>
</feature>